<proteinExistence type="predicted"/>
<dbReference type="RefSeq" id="XP_013413501.1">
    <property type="nucleotide sequence ID" value="XM_013558047.1"/>
</dbReference>
<evidence type="ECO:0000313" key="1">
    <source>
        <dbReference type="Proteomes" id="UP000085678"/>
    </source>
</evidence>
<dbReference type="GeneID" id="106175890"/>
<sequence>MNESNINIYFSFPVLKGIYHSQNSTPSVAVLVPKQEQKDNVFVQAVSTNGCCTFFGKDDCVLQAVEGIYHLRKLTPSSGVLVPERVQREAVFVQTDSTFGCRTFWEKESSIDQGFVEIPLDDEKLAPTTEGKVSKPQRKAILSRMKKIKYWILTKLRQLIRY</sequence>
<protein>
    <submittedName>
        <fullName evidence="2">Uncharacterized protein LOC106175890</fullName>
    </submittedName>
</protein>
<keyword evidence="1" id="KW-1185">Reference proteome</keyword>
<dbReference type="AlphaFoldDB" id="A0A1S3JTS7"/>
<dbReference type="InParanoid" id="A0A1S3JTS7"/>
<name>A0A1S3JTS7_LINAN</name>
<gene>
    <name evidence="2" type="primary">LOC106175890</name>
</gene>
<reference evidence="2" key="1">
    <citation type="submission" date="2025-08" db="UniProtKB">
        <authorList>
            <consortium name="RefSeq"/>
        </authorList>
    </citation>
    <scope>IDENTIFICATION</scope>
    <source>
        <tissue evidence="2">Gonads</tissue>
    </source>
</reference>
<dbReference type="KEGG" id="lak:106175890"/>
<evidence type="ECO:0000313" key="2">
    <source>
        <dbReference type="RefSeq" id="XP_013413501.1"/>
    </source>
</evidence>
<accession>A0A1S3JTS7</accession>
<dbReference type="Proteomes" id="UP000085678">
    <property type="component" value="Unplaced"/>
</dbReference>
<organism evidence="1 2">
    <name type="scientific">Lingula anatina</name>
    <name type="common">Brachiopod</name>
    <name type="synonym">Lingula unguis</name>
    <dbReference type="NCBI Taxonomy" id="7574"/>
    <lineage>
        <taxon>Eukaryota</taxon>
        <taxon>Metazoa</taxon>
        <taxon>Spiralia</taxon>
        <taxon>Lophotrochozoa</taxon>
        <taxon>Brachiopoda</taxon>
        <taxon>Linguliformea</taxon>
        <taxon>Lingulata</taxon>
        <taxon>Lingulida</taxon>
        <taxon>Linguloidea</taxon>
        <taxon>Lingulidae</taxon>
        <taxon>Lingula</taxon>
    </lineage>
</organism>